<dbReference type="STRING" id="644352.J3PFI5"/>
<evidence type="ECO:0000256" key="1">
    <source>
        <dbReference type="SAM" id="Coils"/>
    </source>
</evidence>
<reference evidence="4" key="5">
    <citation type="submission" date="2018-04" db="UniProtKB">
        <authorList>
            <consortium name="EnsemblFungi"/>
        </authorList>
    </citation>
    <scope>IDENTIFICATION</scope>
    <source>
        <strain evidence="4">R3-111a-1</strain>
    </source>
</reference>
<dbReference type="AlphaFoldDB" id="J3PFI5"/>
<organism evidence="3">
    <name type="scientific">Gaeumannomyces tritici (strain R3-111a-1)</name>
    <name type="common">Wheat and barley take-all root rot fungus</name>
    <name type="synonym">Gaeumannomyces graminis var. tritici</name>
    <dbReference type="NCBI Taxonomy" id="644352"/>
    <lineage>
        <taxon>Eukaryota</taxon>
        <taxon>Fungi</taxon>
        <taxon>Dikarya</taxon>
        <taxon>Ascomycota</taxon>
        <taxon>Pezizomycotina</taxon>
        <taxon>Sordariomycetes</taxon>
        <taxon>Sordariomycetidae</taxon>
        <taxon>Magnaporthales</taxon>
        <taxon>Magnaporthaceae</taxon>
        <taxon>Gaeumannomyces</taxon>
    </lineage>
</organism>
<evidence type="ECO:0000256" key="2">
    <source>
        <dbReference type="SAM" id="MobiDB-lite"/>
    </source>
</evidence>
<reference evidence="4" key="4">
    <citation type="journal article" date="2015" name="G3 (Bethesda)">
        <title>Genome sequences of three phytopathogenic species of the Magnaporthaceae family of fungi.</title>
        <authorList>
            <person name="Okagaki L.H."/>
            <person name="Nunes C.C."/>
            <person name="Sailsbery J."/>
            <person name="Clay B."/>
            <person name="Brown D."/>
            <person name="John T."/>
            <person name="Oh Y."/>
            <person name="Young N."/>
            <person name="Fitzgerald M."/>
            <person name="Haas B.J."/>
            <person name="Zeng Q."/>
            <person name="Young S."/>
            <person name="Adiconis X."/>
            <person name="Fan L."/>
            <person name="Levin J.Z."/>
            <person name="Mitchell T.K."/>
            <person name="Okubara P.A."/>
            <person name="Farman M.L."/>
            <person name="Kohn L.M."/>
            <person name="Birren B."/>
            <person name="Ma L.-J."/>
            <person name="Dean R.A."/>
        </authorList>
    </citation>
    <scope>NUCLEOTIDE SEQUENCE</scope>
    <source>
        <strain evidence="4">R3-111a-1</strain>
    </source>
</reference>
<dbReference type="RefSeq" id="XP_009228421.1">
    <property type="nucleotide sequence ID" value="XM_009230157.1"/>
</dbReference>
<reference evidence="5" key="1">
    <citation type="submission" date="2010-07" db="EMBL/GenBank/DDBJ databases">
        <title>The genome sequence of Gaeumannomyces graminis var. tritici strain R3-111a-1.</title>
        <authorList>
            <consortium name="The Broad Institute Genome Sequencing Platform"/>
            <person name="Ma L.-J."/>
            <person name="Dead R."/>
            <person name="Young S."/>
            <person name="Zeng Q."/>
            <person name="Koehrsen M."/>
            <person name="Alvarado L."/>
            <person name="Berlin A."/>
            <person name="Chapman S.B."/>
            <person name="Chen Z."/>
            <person name="Freedman E."/>
            <person name="Gellesch M."/>
            <person name="Goldberg J."/>
            <person name="Griggs A."/>
            <person name="Gujja S."/>
            <person name="Heilman E.R."/>
            <person name="Heiman D."/>
            <person name="Hepburn T."/>
            <person name="Howarth C."/>
            <person name="Jen D."/>
            <person name="Larson L."/>
            <person name="Mehta T."/>
            <person name="Neiman D."/>
            <person name="Pearson M."/>
            <person name="Roberts A."/>
            <person name="Saif S."/>
            <person name="Shea T."/>
            <person name="Shenoy N."/>
            <person name="Sisk P."/>
            <person name="Stolte C."/>
            <person name="Sykes S."/>
            <person name="Walk T."/>
            <person name="White J."/>
            <person name="Yandava C."/>
            <person name="Haas B."/>
            <person name="Nusbaum C."/>
            <person name="Birren B."/>
        </authorList>
    </citation>
    <scope>NUCLEOTIDE SEQUENCE [LARGE SCALE GENOMIC DNA]</scope>
    <source>
        <strain evidence="5">R3-111a-1</strain>
    </source>
</reference>
<feature type="region of interest" description="Disordered" evidence="2">
    <location>
        <begin position="1"/>
        <end position="58"/>
    </location>
</feature>
<dbReference type="VEuPathDB" id="FungiDB:GGTG_12260"/>
<keyword evidence="5" id="KW-1185">Reference proteome</keyword>
<evidence type="ECO:0000313" key="4">
    <source>
        <dbReference type="EnsemblFungi" id="EJT70087"/>
    </source>
</evidence>
<dbReference type="Proteomes" id="UP000006039">
    <property type="component" value="Unassembled WGS sequence"/>
</dbReference>
<accession>J3PFI5</accession>
<evidence type="ECO:0000313" key="3">
    <source>
        <dbReference type="EMBL" id="EJT70087.1"/>
    </source>
</evidence>
<dbReference type="GeneID" id="20352718"/>
<name>J3PFI5_GAET3</name>
<dbReference type="OrthoDB" id="4755094at2759"/>
<dbReference type="EnsemblFungi" id="EJT70087">
    <property type="protein sequence ID" value="EJT70087"/>
    <property type="gene ID" value="GGTG_12260"/>
</dbReference>
<gene>
    <name evidence="4" type="primary">20352718</name>
    <name evidence="3" type="ORF">GGTG_12260</name>
</gene>
<sequence length="497" mass="55208">MARSQHSPTGAEEDSLREHHGEGHLMEGVENESRPRASSLSPSQPLKVPSARNDRQEMTSRDFEVLLRENEALRQQLEHETQRARAAEVAEGVSEQQTPPPCEIPKGTIGELASHVHTLEAEVTKLRAELEESRSHIFSLQPYRREITPEEVANDWELLFTRVSDCVERLVEPTLDSDALRKETLMRARKHPTTWSGILKHMYQQPDLAQAACYPDTDLDVLIAMVMRHLNERVFQTTLYGVRPAHVAAVAAIENAMATHVEPRRDQLAIRNWRAEALGALMADPNQYPAERAAAEAALADELASLFRVFLPHHPEPGARARADAARAMLRDGCVRPAIALHEKLLVSTHHFYTTLDGYYVHCAKKEGGGLVTSPDLLPSLERLECRNMLQNRKTVTRAKMAADGGASADPHQQQQGELRTVLALTPAVYVRQVGQRDMVKEPALVCRQQMLVAWGTREKREAFIRGGDKTLLAQLSLASGSGRQGGMLGFFGGGIS</sequence>
<keyword evidence="1" id="KW-0175">Coiled coil</keyword>
<feature type="compositionally biased region" description="Basic and acidic residues" evidence="2">
    <location>
        <begin position="14"/>
        <end position="35"/>
    </location>
</feature>
<proteinExistence type="predicted"/>
<dbReference type="HOGENOM" id="CLU_032233_1_0_1"/>
<dbReference type="EMBL" id="GL385402">
    <property type="protein sequence ID" value="EJT70087.1"/>
    <property type="molecule type" value="Genomic_DNA"/>
</dbReference>
<evidence type="ECO:0000313" key="5">
    <source>
        <dbReference type="Proteomes" id="UP000006039"/>
    </source>
</evidence>
<reference evidence="3" key="3">
    <citation type="submission" date="2010-09" db="EMBL/GenBank/DDBJ databases">
        <title>Annotation of Gaeumannomyces graminis var. tritici R3-111a-1.</title>
        <authorList>
            <consortium name="The Broad Institute Genome Sequencing Platform"/>
            <person name="Ma L.-J."/>
            <person name="Dead R."/>
            <person name="Young S.K."/>
            <person name="Zeng Q."/>
            <person name="Gargeya S."/>
            <person name="Fitzgerald M."/>
            <person name="Haas B."/>
            <person name="Abouelleil A."/>
            <person name="Alvarado L."/>
            <person name="Arachchi H.M."/>
            <person name="Berlin A."/>
            <person name="Brown A."/>
            <person name="Chapman S.B."/>
            <person name="Chen Z."/>
            <person name="Dunbar C."/>
            <person name="Freedman E."/>
            <person name="Gearin G."/>
            <person name="Gellesch M."/>
            <person name="Goldberg J."/>
            <person name="Griggs A."/>
            <person name="Gujja S."/>
            <person name="Heiman D."/>
            <person name="Howarth C."/>
            <person name="Larson L."/>
            <person name="Lui A."/>
            <person name="MacDonald P.J.P."/>
            <person name="Mehta T."/>
            <person name="Montmayeur A."/>
            <person name="Murphy C."/>
            <person name="Neiman D."/>
            <person name="Pearson M."/>
            <person name="Priest M."/>
            <person name="Roberts A."/>
            <person name="Saif S."/>
            <person name="Shea T."/>
            <person name="Shenoy N."/>
            <person name="Sisk P."/>
            <person name="Stolte C."/>
            <person name="Sykes S."/>
            <person name="Yandava C."/>
            <person name="Wortman J."/>
            <person name="Nusbaum C."/>
            <person name="Birren B."/>
        </authorList>
    </citation>
    <scope>NUCLEOTIDE SEQUENCE</scope>
    <source>
        <strain evidence="3">R3-111a-1</strain>
    </source>
</reference>
<protein>
    <submittedName>
        <fullName evidence="3 4">Uncharacterized protein</fullName>
    </submittedName>
</protein>
<dbReference type="eggNOG" id="ENOG502SWQE">
    <property type="taxonomic scope" value="Eukaryota"/>
</dbReference>
<reference evidence="3" key="2">
    <citation type="submission" date="2010-07" db="EMBL/GenBank/DDBJ databases">
        <authorList>
            <consortium name="The Broad Institute Genome Sequencing Platform"/>
            <consortium name="Broad Institute Genome Sequencing Center for Infectious Disease"/>
            <person name="Ma L.-J."/>
            <person name="Dead R."/>
            <person name="Young S."/>
            <person name="Zeng Q."/>
            <person name="Koehrsen M."/>
            <person name="Alvarado L."/>
            <person name="Berlin A."/>
            <person name="Chapman S.B."/>
            <person name="Chen Z."/>
            <person name="Freedman E."/>
            <person name="Gellesch M."/>
            <person name="Goldberg J."/>
            <person name="Griggs A."/>
            <person name="Gujja S."/>
            <person name="Heilman E.R."/>
            <person name="Heiman D."/>
            <person name="Hepburn T."/>
            <person name="Howarth C."/>
            <person name="Jen D."/>
            <person name="Larson L."/>
            <person name="Mehta T."/>
            <person name="Neiman D."/>
            <person name="Pearson M."/>
            <person name="Roberts A."/>
            <person name="Saif S."/>
            <person name="Shea T."/>
            <person name="Shenoy N."/>
            <person name="Sisk P."/>
            <person name="Stolte C."/>
            <person name="Sykes S."/>
            <person name="Walk T."/>
            <person name="White J."/>
            <person name="Yandava C."/>
            <person name="Haas B."/>
            <person name="Nusbaum C."/>
            <person name="Birren B."/>
        </authorList>
    </citation>
    <scope>NUCLEOTIDE SEQUENCE</scope>
    <source>
        <strain evidence="3">R3-111a-1</strain>
    </source>
</reference>
<feature type="coiled-coil region" evidence="1">
    <location>
        <begin position="63"/>
        <end position="90"/>
    </location>
</feature>